<organism evidence="13 14">
    <name type="scientific">Xenopus laevis</name>
    <name type="common">African clawed frog</name>
    <dbReference type="NCBI Taxonomy" id="8355"/>
    <lineage>
        <taxon>Eukaryota</taxon>
        <taxon>Metazoa</taxon>
        <taxon>Chordata</taxon>
        <taxon>Craniata</taxon>
        <taxon>Vertebrata</taxon>
        <taxon>Euteleostomi</taxon>
        <taxon>Amphibia</taxon>
        <taxon>Batrachia</taxon>
        <taxon>Anura</taxon>
        <taxon>Pipoidea</taxon>
        <taxon>Pipidae</taxon>
        <taxon>Xenopodinae</taxon>
        <taxon>Xenopus</taxon>
        <taxon>Xenopus</taxon>
    </lineage>
</organism>
<evidence type="ECO:0000259" key="12">
    <source>
        <dbReference type="PROSITE" id="PS50102"/>
    </source>
</evidence>
<comment type="function">
    <text evidence="7">RNA binding protein that regulates the expression of target mRNAs at the translation level. May play a role in the proliferation and maintenance of stem cells in the central nervous system.</text>
</comment>
<keyword evidence="6 10" id="KW-0694">RNA-binding</keyword>
<evidence type="ECO:0000256" key="5">
    <source>
        <dbReference type="ARBA" id="ARBA00022737"/>
    </source>
</evidence>
<evidence type="ECO:0000256" key="10">
    <source>
        <dbReference type="PROSITE-ProRule" id="PRU00176"/>
    </source>
</evidence>
<feature type="region of interest" description="Disordered" evidence="11">
    <location>
        <begin position="1"/>
        <end position="28"/>
    </location>
</feature>
<proteinExistence type="inferred from homology"/>
<dbReference type="GO" id="GO:0003729">
    <property type="term" value="F:mRNA binding"/>
    <property type="evidence" value="ECO:0007669"/>
    <property type="project" value="TreeGrafter"/>
</dbReference>
<comment type="subcellular location">
    <subcellularLocation>
        <location evidence="1">Cytoplasm</location>
    </subcellularLocation>
</comment>
<dbReference type="PANTHER" id="PTHR48032:SF10">
    <property type="entry name" value="RNA-BINDING PROTEIN MUSASHI HOMOLOG 2"/>
    <property type="match status" value="1"/>
</dbReference>
<dbReference type="InterPro" id="IPR034126">
    <property type="entry name" value="MSI_RRM2"/>
</dbReference>
<dbReference type="GO" id="GO:0007417">
    <property type="term" value="P:central nervous system development"/>
    <property type="evidence" value="ECO:0007669"/>
    <property type="project" value="TreeGrafter"/>
</dbReference>
<accession>A0A8J1MBA3</accession>
<dbReference type="GO" id="GO:0005737">
    <property type="term" value="C:cytoplasm"/>
    <property type="evidence" value="ECO:0007669"/>
    <property type="project" value="UniProtKB-SubCell"/>
</dbReference>
<dbReference type="Proteomes" id="UP000186698">
    <property type="component" value="Chromosome 2S"/>
</dbReference>
<evidence type="ECO:0000256" key="4">
    <source>
        <dbReference type="ARBA" id="ARBA00022553"/>
    </source>
</evidence>
<evidence type="ECO:0000256" key="9">
    <source>
        <dbReference type="ARBA" id="ARBA00093518"/>
    </source>
</evidence>
<dbReference type="CDD" id="cd12323">
    <property type="entry name" value="RRM2_MSI"/>
    <property type="match status" value="1"/>
</dbReference>
<evidence type="ECO:0000256" key="1">
    <source>
        <dbReference type="ARBA" id="ARBA00004496"/>
    </source>
</evidence>
<evidence type="ECO:0000256" key="11">
    <source>
        <dbReference type="SAM" id="MobiDB-lite"/>
    </source>
</evidence>
<dbReference type="Gene3D" id="3.30.70.330">
    <property type="match status" value="2"/>
</dbReference>
<dbReference type="FunFam" id="3.30.70.330:FF:000025">
    <property type="entry name" value="RNA-binding protein Musashi homolog 2 isoform X1"/>
    <property type="match status" value="1"/>
</dbReference>
<name>A0A8J1MBA3_XENLA</name>
<keyword evidence="4" id="KW-0597">Phosphoprotein</keyword>
<dbReference type="GO" id="GO:0006417">
    <property type="term" value="P:regulation of translation"/>
    <property type="evidence" value="ECO:0007669"/>
    <property type="project" value="TreeGrafter"/>
</dbReference>
<feature type="domain" description="RRM" evidence="12">
    <location>
        <begin position="21"/>
        <end position="111"/>
    </location>
</feature>
<evidence type="ECO:0000313" key="14">
    <source>
        <dbReference type="RefSeq" id="XP_041438982.1"/>
    </source>
</evidence>
<feature type="compositionally biased region" description="Polar residues" evidence="11">
    <location>
        <begin position="302"/>
        <end position="314"/>
    </location>
</feature>
<dbReference type="RefSeq" id="XP_041438982.1">
    <property type="nucleotide sequence ID" value="XM_041583048.1"/>
</dbReference>
<comment type="subunit">
    <text evidence="9">Interacts with RHOBTB2; the interaction is necessary for MSI2 ubiquitination and degradation.</text>
</comment>
<dbReference type="Pfam" id="PF00076">
    <property type="entry name" value="RRM_1"/>
    <property type="match status" value="2"/>
</dbReference>
<sequence>MEADGSQATSGSPNDSQHDPGKMFIGGLSWQTSPDSLRDYFNKFGEIRECMVMRDPTTKRSRGFGFVTFADPASVDKVLAQPHHELDSKTIDPKVAFPRRAQPKMVTRTKKIFVGGLSANTVVEDVKQYFEQYGKVEDAMLMFDKTTNRHRGFGFVTFEIEDVVEKVCEIHFHEINNKMVECKKAQPKEVMFPPGTRGRARGLPYTMDAFMLGMGMLGYPNFVATYGRGYPGFAPSYSYQFPGIPDYGFYTTPGDQRATLSFADYGSMGPRTAQMLRSEHAASASNSPLHHLPSPDQFKSPVLNSYSAQPNYGTPASPAGTNPGRPGGFPGANSPGPVADLYGTASQDSGVGNYISAASPQPGSGFSHGMAGPLIATAFTNGYH</sequence>
<gene>
    <name evidence="14" type="primary">msi2.S</name>
    <name evidence="14" type="synonym">msi2</name>
    <name evidence="14" type="synonym">msi2.L</name>
    <name evidence="14" type="synonym">Msi2h</name>
    <name evidence="14" type="synonym">musashi-2</name>
    <name evidence="14" type="synonym">musashi2</name>
    <name evidence="14" type="synonym">xrp1</name>
</gene>
<evidence type="ECO:0000256" key="7">
    <source>
        <dbReference type="ARBA" id="ARBA00058925"/>
    </source>
</evidence>
<comment type="similarity">
    <text evidence="2">Belongs to the Musashi family.</text>
</comment>
<reference evidence="13" key="1">
    <citation type="submission" date="2024-06" db="UniProtKB">
        <authorList>
            <consortium name="RefSeq"/>
        </authorList>
    </citation>
    <scope>NUCLEOTIDE SEQUENCE [LARGE SCALE GENOMIC DNA]</scope>
    <source>
        <strain evidence="13">J_2021</strain>
    </source>
</reference>
<feature type="region of interest" description="Disordered" evidence="11">
    <location>
        <begin position="277"/>
        <end position="345"/>
    </location>
</feature>
<dbReference type="SUPFAM" id="SSF54928">
    <property type="entry name" value="RNA-binding domain, RBD"/>
    <property type="match status" value="2"/>
</dbReference>
<dbReference type="AlphaFoldDB" id="A0A8J1MBA3"/>
<dbReference type="InterPro" id="IPR035979">
    <property type="entry name" value="RBD_domain_sf"/>
</dbReference>
<dbReference type="InterPro" id="IPR012677">
    <property type="entry name" value="Nucleotide-bd_a/b_plait_sf"/>
</dbReference>
<evidence type="ECO:0000256" key="2">
    <source>
        <dbReference type="ARBA" id="ARBA00006635"/>
    </source>
</evidence>
<dbReference type="SMART" id="SM00360">
    <property type="entry name" value="RRM"/>
    <property type="match status" value="2"/>
</dbReference>
<dbReference type="CTD" id="399260"/>
<dbReference type="PANTHER" id="PTHR48032">
    <property type="entry name" value="RNA-BINDING PROTEIN MUSASHI HOMOLOG RBP6"/>
    <property type="match status" value="1"/>
</dbReference>
<keyword evidence="13" id="KW-1185">Reference proteome</keyword>
<evidence type="ECO:0000256" key="3">
    <source>
        <dbReference type="ARBA" id="ARBA00022490"/>
    </source>
</evidence>
<evidence type="ECO:0000256" key="6">
    <source>
        <dbReference type="ARBA" id="ARBA00022884"/>
    </source>
</evidence>
<protein>
    <recommendedName>
        <fullName evidence="8">RNA-binding protein Musashi homolog 2</fullName>
    </recommendedName>
</protein>
<feature type="domain" description="RRM" evidence="12">
    <location>
        <begin position="110"/>
        <end position="187"/>
    </location>
</feature>
<dbReference type="InterPro" id="IPR000504">
    <property type="entry name" value="RRM_dom"/>
</dbReference>
<dbReference type="GeneID" id="399260"/>
<evidence type="ECO:0000313" key="13">
    <source>
        <dbReference type="Proteomes" id="UP000186698"/>
    </source>
</evidence>
<reference evidence="14" key="2">
    <citation type="submission" date="2025-08" db="UniProtKB">
        <authorList>
            <consortium name="RefSeq"/>
        </authorList>
    </citation>
    <scope>IDENTIFICATION</scope>
    <source>
        <strain evidence="14">J_2021</strain>
        <tissue evidence="14">Erythrocytes</tissue>
    </source>
</reference>
<dbReference type="PROSITE" id="PS50102">
    <property type="entry name" value="RRM"/>
    <property type="match status" value="2"/>
</dbReference>
<dbReference type="FunFam" id="3.30.70.330:FF:000020">
    <property type="entry name" value="RNA-binding protein Musashi homolog 2 isoform X1"/>
    <property type="match status" value="1"/>
</dbReference>
<keyword evidence="5" id="KW-0677">Repeat</keyword>
<dbReference type="CDD" id="cd12760">
    <property type="entry name" value="RRM1_MSI2"/>
    <property type="match status" value="1"/>
</dbReference>
<keyword evidence="3" id="KW-0963">Cytoplasm</keyword>
<feature type="compositionally biased region" description="Polar residues" evidence="11">
    <location>
        <begin position="1"/>
        <end position="15"/>
    </location>
</feature>
<evidence type="ECO:0000256" key="8">
    <source>
        <dbReference type="ARBA" id="ARBA00072857"/>
    </source>
</evidence>